<dbReference type="RefSeq" id="WP_131305266.1">
    <property type="nucleotide sequence ID" value="NZ_SJFN01000002.1"/>
</dbReference>
<dbReference type="OrthoDB" id="9777941at2"/>
<evidence type="ECO:0000259" key="5">
    <source>
        <dbReference type="SMART" id="SM00062"/>
    </source>
</evidence>
<dbReference type="EMBL" id="SJFN01000002">
    <property type="protein sequence ID" value="TBW40869.1"/>
    <property type="molecule type" value="Genomic_DNA"/>
</dbReference>
<gene>
    <name evidence="6" type="ORF">EYW49_01575</name>
</gene>
<evidence type="ECO:0000313" key="7">
    <source>
        <dbReference type="Proteomes" id="UP000292781"/>
    </source>
</evidence>
<reference evidence="6 7" key="1">
    <citation type="submission" date="2019-02" db="EMBL/GenBank/DDBJ databases">
        <title>Siculibacillus lacustris gen. nov., sp. nov., a new rosette-forming bacterium isolated from a freshwater crater lake (Lake St. Ana, Romania).</title>
        <authorList>
            <person name="Felfoldi T."/>
            <person name="Marton Z."/>
            <person name="Szabo A."/>
            <person name="Mentes A."/>
            <person name="Boka K."/>
            <person name="Marialigeti K."/>
            <person name="Mathe I."/>
            <person name="Koncz M."/>
            <person name="Schumann P."/>
            <person name="Toth E."/>
        </authorList>
    </citation>
    <scope>NUCLEOTIDE SEQUENCE [LARGE SCALE GENOMIC DNA]</scope>
    <source>
        <strain evidence="6 7">SA-279</strain>
    </source>
</reference>
<evidence type="ECO:0000256" key="1">
    <source>
        <dbReference type="ARBA" id="ARBA00010333"/>
    </source>
</evidence>
<dbReference type="InterPro" id="IPR051455">
    <property type="entry name" value="Bact_solute-bind_prot3"/>
</dbReference>
<dbReference type="Pfam" id="PF00497">
    <property type="entry name" value="SBP_bac_3"/>
    <property type="match status" value="1"/>
</dbReference>
<proteinExistence type="inferred from homology"/>
<comment type="caution">
    <text evidence="6">The sequence shown here is derived from an EMBL/GenBank/DDBJ whole genome shotgun (WGS) entry which is preliminary data.</text>
</comment>
<organism evidence="6 7">
    <name type="scientific">Siculibacillus lacustris</name>
    <dbReference type="NCBI Taxonomy" id="1549641"/>
    <lineage>
        <taxon>Bacteria</taxon>
        <taxon>Pseudomonadati</taxon>
        <taxon>Pseudomonadota</taxon>
        <taxon>Alphaproteobacteria</taxon>
        <taxon>Hyphomicrobiales</taxon>
        <taxon>Ancalomicrobiaceae</taxon>
        <taxon>Siculibacillus</taxon>
    </lineage>
</organism>
<protein>
    <submittedName>
        <fullName evidence="6">Transporter substrate-binding domain-containing protein</fullName>
    </submittedName>
</protein>
<evidence type="ECO:0000256" key="4">
    <source>
        <dbReference type="SAM" id="SignalP"/>
    </source>
</evidence>
<keyword evidence="7" id="KW-1185">Reference proteome</keyword>
<dbReference type="InterPro" id="IPR001638">
    <property type="entry name" value="Solute-binding_3/MltF_N"/>
</dbReference>
<comment type="similarity">
    <text evidence="1">Belongs to the bacterial solute-binding protein 3 family.</text>
</comment>
<dbReference type="Proteomes" id="UP000292781">
    <property type="component" value="Unassembled WGS sequence"/>
</dbReference>
<feature type="chain" id="PRO_5020438439" evidence="4">
    <location>
        <begin position="24"/>
        <end position="346"/>
    </location>
</feature>
<dbReference type="PANTHER" id="PTHR30085">
    <property type="entry name" value="AMINO ACID ABC TRANSPORTER PERMEASE"/>
    <property type="match status" value="1"/>
</dbReference>
<keyword evidence="2" id="KW-0813">Transport</keyword>
<accession>A0A4Q9VZ36</accession>
<feature type="signal peptide" evidence="4">
    <location>
        <begin position="1"/>
        <end position="23"/>
    </location>
</feature>
<sequence length="346" mass="37084">MSIRMLMAATLVAAGLAPMAAEAGPVLDQIKKDGKIICIVNPKSPGFSVPDAQGVFQGFNVDFCRMAAAAIFGDASKVDIRGVGFSDSLKTLVAGGAHMASRSLTVTGTRDADPGLAFITPTFFDGQGFMVAKSMGLKSASELNGATVCAEEGSTTLLNLADWFSDHKIKYQVENFTDMTARLQAFFSGKCDVMSNDFTALAANRQLAEKPDAYELLPDMISSEPLALVSRPDTELQKTLFWSFQVMLTAEQYGINQKNIGEIVAKLSSQPAAVQRLFGDKGAAADMATKLGIAPNWTVEIIRQVGNYADVFDRHLGPKTALAIDRAKTPNRLVKDGGLLITYPIR</sequence>
<name>A0A4Q9VZ36_9HYPH</name>
<evidence type="ECO:0000313" key="6">
    <source>
        <dbReference type="EMBL" id="TBW40869.1"/>
    </source>
</evidence>
<evidence type="ECO:0000256" key="3">
    <source>
        <dbReference type="ARBA" id="ARBA00022729"/>
    </source>
</evidence>
<feature type="domain" description="Solute-binding protein family 3/N-terminal" evidence="5">
    <location>
        <begin position="35"/>
        <end position="263"/>
    </location>
</feature>
<dbReference type="SUPFAM" id="SSF53850">
    <property type="entry name" value="Periplasmic binding protein-like II"/>
    <property type="match status" value="1"/>
</dbReference>
<dbReference type="PANTHER" id="PTHR30085:SF7">
    <property type="entry name" value="AMINO-ACID ABC TRANSPORTER-BINDING PROTEIN YHDW-RELATED"/>
    <property type="match status" value="1"/>
</dbReference>
<dbReference type="Gene3D" id="3.40.190.10">
    <property type="entry name" value="Periplasmic binding protein-like II"/>
    <property type="match status" value="2"/>
</dbReference>
<keyword evidence="3 4" id="KW-0732">Signal</keyword>
<evidence type="ECO:0000256" key="2">
    <source>
        <dbReference type="ARBA" id="ARBA00022448"/>
    </source>
</evidence>
<dbReference type="GO" id="GO:0006865">
    <property type="term" value="P:amino acid transport"/>
    <property type="evidence" value="ECO:0007669"/>
    <property type="project" value="TreeGrafter"/>
</dbReference>
<dbReference type="SMART" id="SM00062">
    <property type="entry name" value="PBPb"/>
    <property type="match status" value="1"/>
</dbReference>
<dbReference type="AlphaFoldDB" id="A0A4Q9VZ36"/>